<feature type="repeat" description="ANK" evidence="3">
    <location>
        <begin position="111"/>
        <end position="143"/>
    </location>
</feature>
<protein>
    <submittedName>
        <fullName evidence="6">Uncharacterized protein</fullName>
    </submittedName>
</protein>
<proteinExistence type="predicted"/>
<keyword evidence="7" id="KW-1185">Reference proteome</keyword>
<feature type="transmembrane region" description="Helical" evidence="5">
    <location>
        <begin position="1138"/>
        <end position="1160"/>
    </location>
</feature>
<dbReference type="InParanoid" id="A0A0G4FZA7"/>
<evidence type="ECO:0000313" key="6">
    <source>
        <dbReference type="EMBL" id="CEM20858.1"/>
    </source>
</evidence>
<evidence type="ECO:0000256" key="4">
    <source>
        <dbReference type="SAM" id="MobiDB-lite"/>
    </source>
</evidence>
<feature type="transmembrane region" description="Helical" evidence="5">
    <location>
        <begin position="922"/>
        <end position="941"/>
    </location>
</feature>
<dbReference type="PANTHER" id="PTHR24198:SF165">
    <property type="entry name" value="ANKYRIN REPEAT-CONTAINING PROTEIN-RELATED"/>
    <property type="match status" value="1"/>
</dbReference>
<dbReference type="Gene3D" id="1.25.40.20">
    <property type="entry name" value="Ankyrin repeat-containing domain"/>
    <property type="match status" value="2"/>
</dbReference>
<dbReference type="Pfam" id="PF12796">
    <property type="entry name" value="Ank_2"/>
    <property type="match status" value="1"/>
</dbReference>
<dbReference type="GO" id="GO:0005737">
    <property type="term" value="C:cytoplasm"/>
    <property type="evidence" value="ECO:0007669"/>
    <property type="project" value="TreeGrafter"/>
</dbReference>
<feature type="repeat" description="ANK" evidence="3">
    <location>
        <begin position="144"/>
        <end position="176"/>
    </location>
</feature>
<dbReference type="PROSITE" id="PS50088">
    <property type="entry name" value="ANK_REPEAT"/>
    <property type="match status" value="2"/>
</dbReference>
<reference evidence="6 7" key="1">
    <citation type="submission" date="2014-11" db="EMBL/GenBank/DDBJ databases">
        <authorList>
            <person name="Zhu J."/>
            <person name="Qi W."/>
            <person name="Song R."/>
        </authorList>
    </citation>
    <scope>NUCLEOTIDE SEQUENCE [LARGE SCALE GENOMIC DNA]</scope>
</reference>
<evidence type="ECO:0000256" key="2">
    <source>
        <dbReference type="ARBA" id="ARBA00023043"/>
    </source>
</evidence>
<evidence type="ECO:0000256" key="3">
    <source>
        <dbReference type="PROSITE-ProRule" id="PRU00023"/>
    </source>
</evidence>
<evidence type="ECO:0000256" key="1">
    <source>
        <dbReference type="ARBA" id="ARBA00022737"/>
    </source>
</evidence>
<keyword evidence="5" id="KW-0812">Transmembrane</keyword>
<keyword evidence="5" id="KW-0472">Membrane</keyword>
<sequence length="1165" mass="131370">MKGSNLGSLSPMFVKEEDLKLPKTASIGIQVTPPKSPDAGKEPRPLPEDLTAEHVQKIVESFKGDPERINHPSISGKDTALTVAAKLRHHALKFAKYLVDHKADVNKARGDGQSPLIRAVLGHNPTVAEKLLNDGANINHIDKYHFTPLRWAIEVDDMEMIRLLLARGADPNLADWYDKTPLFRLVEKKRLQMLVDFLEELKRRNIKPNINRPNRDGVTPLGLSLTYFDQRYTAALVGHEAPVAGPSLEKAAGSTSPLVMAVRHNFDEGLLLKDAEASISASIEEAVTGKSHAAICSMLDENGRDVLWWAAYHGQESLVKFLLNGYIRLVKHRVPGSEQCNPHQPDLFGVTPLRAALFTKKSRKVIRELYLADDPNMGDGPLLSAFRFDNTFRIIAELFYRRSAAYEGTYEEFVALSPRDKLKHVRLSHENYLGSTPLPMALRLRDAHSFSFLLGACTKGGLDGEVVKALYYAAAQNYVPEMEEILTTYPPAAEKLLGDLPYKLPLHSSVALTVIDGLPKEHPPWQTAKPLLVAALALREDVMEALLSPKHRHLTPPEHLEAVLREVVLRKLPYYVNEEFYDQTGVLSEELRRRRVTLVLPGERSTTAAMANNVTADHDEEKPAPAAGGGGVSFVERKSSSGRGLTRRLMQMVPFLDEMRQQKESMEYKNRMAILQQIFESPLVSVEPFFKTFNLVVTLCCLGVYVLWVVGVFLLPRLSSWPHIDLCNLVPFSSDHQFVHALKVGAAAMIGHQGTIFNWDLTLIDRIIHWSYVSTRFVFLALSVLFLFYVERYIHAFMPIFILLGGGIFRAIQSFCMTRNAARTCGMDLIREGTDPEEFWPQDLEKIEYDPQYENKPEGTQEYYQGLTKAQRVSLGQYTFTVLVGGTCAFLQAMAACILRLVFLDYAEFYRHRYSYTSTRDYLPLAICMEVCIVMSVWLLAFDLMKPLILTVLSGMSHFRLMRHFLVKYNHEQLSDDYNFDAEVQDWLQARQEVLDRMKSRASGLNPPFQMLSAFVLAALGIMVCKSLAKIGVLFATWTTFEGKEATKVHRGDKIALSLEIDFYWYMMAVSGTLLCITVILWGGWANDLASQHWSQLSNAIKDMPVDSDRRKTSERIYLSIKPEDPLVSVWGIPLTGVLSYFITAFLLLGIFVAGQLFLIHLPMQ</sequence>
<keyword evidence="2 3" id="KW-0040">ANK repeat</keyword>
<accession>A0A0G4FZA7</accession>
<feature type="transmembrane region" description="Helical" evidence="5">
    <location>
        <begin position="1009"/>
        <end position="1029"/>
    </location>
</feature>
<dbReference type="AlphaFoldDB" id="A0A0G4FZA7"/>
<evidence type="ECO:0000313" key="7">
    <source>
        <dbReference type="Proteomes" id="UP000041254"/>
    </source>
</evidence>
<feature type="compositionally biased region" description="Basic and acidic residues" evidence="4">
    <location>
        <begin position="38"/>
        <end position="47"/>
    </location>
</feature>
<dbReference type="VEuPathDB" id="CryptoDB:Vbra_16521"/>
<evidence type="ECO:0000256" key="5">
    <source>
        <dbReference type="SAM" id="Phobius"/>
    </source>
</evidence>
<dbReference type="STRING" id="1169540.A0A0G4FZA7"/>
<organism evidence="6 7">
    <name type="scientific">Vitrella brassicaformis (strain CCMP3155)</name>
    <dbReference type="NCBI Taxonomy" id="1169540"/>
    <lineage>
        <taxon>Eukaryota</taxon>
        <taxon>Sar</taxon>
        <taxon>Alveolata</taxon>
        <taxon>Colpodellida</taxon>
        <taxon>Vitrellaceae</taxon>
        <taxon>Vitrella</taxon>
    </lineage>
</organism>
<dbReference type="InterPro" id="IPR036770">
    <property type="entry name" value="Ankyrin_rpt-contain_sf"/>
</dbReference>
<name>A0A0G4FZA7_VITBC</name>
<dbReference type="InterPro" id="IPR002110">
    <property type="entry name" value="Ankyrin_rpt"/>
</dbReference>
<feature type="transmembrane region" description="Helical" evidence="5">
    <location>
        <begin position="693"/>
        <end position="715"/>
    </location>
</feature>
<keyword evidence="5" id="KW-1133">Transmembrane helix</keyword>
<dbReference type="SUPFAM" id="SSF48403">
    <property type="entry name" value="Ankyrin repeat"/>
    <property type="match status" value="2"/>
</dbReference>
<dbReference type="PROSITE" id="PS50297">
    <property type="entry name" value="ANK_REP_REGION"/>
    <property type="match status" value="2"/>
</dbReference>
<feature type="transmembrane region" description="Helical" evidence="5">
    <location>
        <begin position="770"/>
        <end position="790"/>
    </location>
</feature>
<gene>
    <name evidence="6" type="ORF">Vbra_16521</name>
</gene>
<dbReference type="Proteomes" id="UP000041254">
    <property type="component" value="Unassembled WGS sequence"/>
</dbReference>
<feature type="transmembrane region" description="Helical" evidence="5">
    <location>
        <begin position="796"/>
        <end position="813"/>
    </location>
</feature>
<dbReference type="OrthoDB" id="292153at2759"/>
<dbReference type="SMART" id="SM00248">
    <property type="entry name" value="ANK"/>
    <property type="match status" value="6"/>
</dbReference>
<keyword evidence="1" id="KW-0677">Repeat</keyword>
<feature type="region of interest" description="Disordered" evidence="4">
    <location>
        <begin position="24"/>
        <end position="47"/>
    </location>
</feature>
<feature type="transmembrane region" description="Helical" evidence="5">
    <location>
        <begin position="1063"/>
        <end position="1085"/>
    </location>
</feature>
<feature type="transmembrane region" description="Helical" evidence="5">
    <location>
        <begin position="878"/>
        <end position="902"/>
    </location>
</feature>
<feature type="region of interest" description="Disordered" evidence="4">
    <location>
        <begin position="617"/>
        <end position="637"/>
    </location>
</feature>
<dbReference type="EMBL" id="CDMY01000531">
    <property type="protein sequence ID" value="CEM20858.1"/>
    <property type="molecule type" value="Genomic_DNA"/>
</dbReference>
<dbReference type="PANTHER" id="PTHR24198">
    <property type="entry name" value="ANKYRIN REPEAT AND PROTEIN KINASE DOMAIN-CONTAINING PROTEIN"/>
    <property type="match status" value="1"/>
</dbReference>